<keyword evidence="1" id="KW-0472">Membrane</keyword>
<accession>A0A8D5ZHD3</accession>
<evidence type="ECO:0000256" key="1">
    <source>
        <dbReference type="SAM" id="Phobius"/>
    </source>
</evidence>
<dbReference type="EMBL" id="AP024597">
    <property type="protein sequence ID" value="BCU69599.1"/>
    <property type="molecule type" value="Genomic_DNA"/>
</dbReference>
<dbReference type="KEGG" id="csty:KN1_08960"/>
<keyword evidence="1" id="KW-1133">Transmembrane helix</keyword>
<keyword evidence="3" id="KW-1185">Reference proteome</keyword>
<gene>
    <name evidence="2" type="ORF">KN1_08960</name>
</gene>
<keyword evidence="1" id="KW-0812">Transmembrane</keyword>
<proteinExistence type="predicted"/>
<dbReference type="GeneID" id="66162648"/>
<reference evidence="2 3" key="1">
    <citation type="submission" date="2021-04" db="EMBL/GenBank/DDBJ databases">
        <title>Complete genome sequence of Stygiolobus sp. KN-1.</title>
        <authorList>
            <person name="Nakamura K."/>
            <person name="Sakai H."/>
            <person name="Kurosawa N."/>
        </authorList>
    </citation>
    <scope>NUCLEOTIDE SEQUENCE [LARGE SCALE GENOMIC DNA]</scope>
    <source>
        <strain evidence="2 3">KN-1</strain>
    </source>
</reference>
<feature type="transmembrane region" description="Helical" evidence="1">
    <location>
        <begin position="6"/>
        <end position="26"/>
    </location>
</feature>
<sequence>MDKINVVVLSGIILILGVLSLGILTLNAPSSSSSFVVYPSKYLGNTWTVYKQYSTKPPIPGAKIEYYVRYIDPQQDALIVIKVVFANPSYAVQYMSQVESTSPSSVYSLYIHNEGLVQEVALMQGNSIVEVIYVGTSTQVPTGALIGLANSVLS</sequence>
<dbReference type="AlphaFoldDB" id="A0A8D5ZHD3"/>
<name>A0A8D5ZHD3_9CREN</name>
<protein>
    <submittedName>
        <fullName evidence="2">Uncharacterized protein</fullName>
    </submittedName>
</protein>
<evidence type="ECO:0000313" key="2">
    <source>
        <dbReference type="EMBL" id="BCU69599.1"/>
    </source>
</evidence>
<organism evidence="2 3">
    <name type="scientific">Stygiolobus caldivivus</name>
    <dbReference type="NCBI Taxonomy" id="2824673"/>
    <lineage>
        <taxon>Archaea</taxon>
        <taxon>Thermoproteota</taxon>
        <taxon>Thermoprotei</taxon>
        <taxon>Sulfolobales</taxon>
        <taxon>Sulfolobaceae</taxon>
        <taxon>Stygiolobus</taxon>
    </lineage>
</organism>
<dbReference type="Proteomes" id="UP000825123">
    <property type="component" value="Chromosome"/>
</dbReference>
<dbReference type="RefSeq" id="WP_221289606.1">
    <property type="nucleotide sequence ID" value="NZ_AP024597.1"/>
</dbReference>
<evidence type="ECO:0000313" key="3">
    <source>
        <dbReference type="Proteomes" id="UP000825123"/>
    </source>
</evidence>